<keyword evidence="4" id="KW-0249">Electron transport</keyword>
<feature type="binding site" description="axial binding residue" evidence="6">
    <location>
        <position position="44"/>
    </location>
    <ligand>
        <name>heme c</name>
        <dbReference type="ChEBI" id="CHEBI:61717"/>
        <label>1</label>
    </ligand>
    <ligandPart>
        <name>Fe</name>
        <dbReference type="ChEBI" id="CHEBI:18248"/>
    </ligandPart>
</feature>
<evidence type="ECO:0000256" key="3">
    <source>
        <dbReference type="ARBA" id="ARBA00022723"/>
    </source>
</evidence>
<dbReference type="PRINTS" id="PR00609">
    <property type="entry name" value="CYTOCHROMEC3"/>
</dbReference>
<evidence type="ECO:0000313" key="8">
    <source>
        <dbReference type="Proteomes" id="UP000811899"/>
    </source>
</evidence>
<keyword evidence="1" id="KW-0813">Transport</keyword>
<feature type="binding site" description="axial binding residue" evidence="6">
    <location>
        <position position="38"/>
    </location>
    <ligand>
        <name>heme c</name>
        <dbReference type="ChEBI" id="CHEBI:61717"/>
        <label>1</label>
    </ligand>
    <ligandPart>
        <name>Fe</name>
        <dbReference type="ChEBI" id="CHEBI:18248"/>
    </ligandPart>
</feature>
<evidence type="ECO:0000256" key="4">
    <source>
        <dbReference type="ARBA" id="ARBA00022982"/>
    </source>
</evidence>
<dbReference type="GO" id="GO:0009055">
    <property type="term" value="F:electron transfer activity"/>
    <property type="evidence" value="ECO:0007669"/>
    <property type="project" value="InterPro"/>
</dbReference>
<dbReference type="RefSeq" id="WP_214169621.1">
    <property type="nucleotide sequence ID" value="NZ_JAHCVJ010000001.1"/>
</dbReference>
<dbReference type="EMBL" id="JAHCVJ010000001">
    <property type="protein sequence ID" value="MBT0662826.1"/>
    <property type="molecule type" value="Genomic_DNA"/>
</dbReference>
<dbReference type="InterPro" id="IPR002322">
    <property type="entry name" value="Cyt_c_III"/>
</dbReference>
<dbReference type="Gene3D" id="3.90.10.10">
    <property type="entry name" value="Cytochrome C3"/>
    <property type="match status" value="1"/>
</dbReference>
<evidence type="ECO:0000256" key="2">
    <source>
        <dbReference type="ARBA" id="ARBA00022617"/>
    </source>
</evidence>
<dbReference type="Proteomes" id="UP000811899">
    <property type="component" value="Unassembled WGS sequence"/>
</dbReference>
<evidence type="ECO:0000313" key="7">
    <source>
        <dbReference type="EMBL" id="MBT0662826.1"/>
    </source>
</evidence>
<evidence type="ECO:0000256" key="5">
    <source>
        <dbReference type="ARBA" id="ARBA00023004"/>
    </source>
</evidence>
<dbReference type="InterPro" id="IPR036280">
    <property type="entry name" value="Multihaem_cyt_sf"/>
</dbReference>
<sequence>MNRPLIFVFLLVSFWSVSAYAMKFSAYNGDVYFDHRMHRLLYECKACHEGPPQHFELDHESGHKLCIGCHRKESKGPSRHCSDCHKTS</sequence>
<evidence type="ECO:0000256" key="6">
    <source>
        <dbReference type="PIRSR" id="PIRSR602322-1"/>
    </source>
</evidence>
<feature type="binding site" description="covalent" evidence="6">
    <location>
        <position position="85"/>
    </location>
    <ligand>
        <name>heme c</name>
        <dbReference type="ChEBI" id="CHEBI:61717"/>
        <label>2</label>
    </ligand>
</feature>
<dbReference type="GO" id="GO:0020037">
    <property type="term" value="F:heme binding"/>
    <property type="evidence" value="ECO:0007669"/>
    <property type="project" value="InterPro"/>
</dbReference>
<dbReference type="GO" id="GO:0046872">
    <property type="term" value="F:metal ion binding"/>
    <property type="evidence" value="ECO:0007669"/>
    <property type="project" value="UniProtKB-KW"/>
</dbReference>
<feature type="binding site" description="axial binding residue" evidence="6">
    <location>
        <position position="69"/>
    </location>
    <ligand>
        <name>heme c</name>
        <dbReference type="ChEBI" id="CHEBI:61717"/>
        <label>2</label>
    </ligand>
    <ligandPart>
        <name>Fe</name>
        <dbReference type="ChEBI" id="CHEBI:18248"/>
    </ligandPart>
</feature>
<name>A0AAW4L3L5_9BACT</name>
<accession>A0AAW4L3L5</accession>
<feature type="binding site" description="axial binding residue" evidence="6">
    <location>
        <position position="35"/>
    </location>
    <ligand>
        <name>heme c</name>
        <dbReference type="ChEBI" id="CHEBI:61717"/>
        <label>1</label>
    </ligand>
    <ligandPart>
        <name>Fe</name>
        <dbReference type="ChEBI" id="CHEBI:18248"/>
    </ligandPart>
</feature>
<gene>
    <name evidence="7" type="ORF">KI809_00805</name>
</gene>
<reference evidence="7 8" key="1">
    <citation type="submission" date="2021-05" db="EMBL/GenBank/DDBJ databases">
        <title>The draft genome of Geobacter pelophilus DSM 12255.</title>
        <authorList>
            <person name="Xu Z."/>
            <person name="Masuda Y."/>
            <person name="Itoh H."/>
            <person name="Senoo K."/>
        </authorList>
    </citation>
    <scope>NUCLEOTIDE SEQUENCE [LARGE SCALE GENOMIC DNA]</scope>
    <source>
        <strain evidence="7 8">DSM 12255</strain>
    </source>
</reference>
<protein>
    <recommendedName>
        <fullName evidence="9">Cytochrome c7-like domain-containing protein</fullName>
    </recommendedName>
</protein>
<keyword evidence="5 6" id="KW-0408">Iron</keyword>
<feature type="binding site" description="axial binding residue" evidence="6">
    <location>
        <position position="84"/>
    </location>
    <ligand>
        <name>heme c</name>
        <dbReference type="ChEBI" id="CHEBI:61717"/>
        <label>1</label>
    </ligand>
    <ligandPart>
        <name>Fe</name>
        <dbReference type="ChEBI" id="CHEBI:18248"/>
    </ligandPart>
</feature>
<evidence type="ECO:0008006" key="9">
    <source>
        <dbReference type="Google" id="ProtNLM"/>
    </source>
</evidence>
<comment type="cofactor">
    <cofactor evidence="6">
        <name>heme c</name>
        <dbReference type="ChEBI" id="CHEBI:61717"/>
    </cofactor>
    <text evidence="6">Binds 4 heme c groups covalently per monomer.</text>
</comment>
<dbReference type="AlphaFoldDB" id="A0AAW4L3L5"/>
<keyword evidence="8" id="KW-1185">Reference proteome</keyword>
<feature type="binding site" description="axial binding residue" evidence="6">
    <location>
        <position position="48"/>
    </location>
    <ligand>
        <name>heme c</name>
        <dbReference type="ChEBI" id="CHEBI:61717"/>
        <label>1</label>
    </ligand>
    <ligandPart>
        <name>Fe</name>
        <dbReference type="ChEBI" id="CHEBI:18248"/>
    </ligandPart>
</feature>
<keyword evidence="2 6" id="KW-0349">Heme</keyword>
<feature type="binding site" description="axial binding residue" evidence="6">
    <location>
        <position position="81"/>
    </location>
    <ligand>
        <name>heme c</name>
        <dbReference type="ChEBI" id="CHEBI:61717"/>
        <label>1</label>
    </ligand>
    <ligandPart>
        <name>Fe</name>
        <dbReference type="ChEBI" id="CHEBI:18248"/>
    </ligandPart>
</feature>
<comment type="caution">
    <text evidence="7">The sequence shown here is derived from an EMBL/GenBank/DDBJ whole genome shotgun (WGS) entry which is preliminary data.</text>
</comment>
<evidence type="ECO:0000256" key="1">
    <source>
        <dbReference type="ARBA" id="ARBA00022448"/>
    </source>
</evidence>
<proteinExistence type="predicted"/>
<keyword evidence="3 6" id="KW-0479">Metal-binding</keyword>
<feature type="binding site" description="axial binding residue" evidence="6">
    <location>
        <position position="47"/>
    </location>
    <ligand>
        <name>heme c</name>
        <dbReference type="ChEBI" id="CHEBI:61717"/>
        <label>1</label>
    </ligand>
    <ligandPart>
        <name>Fe</name>
        <dbReference type="ChEBI" id="CHEBI:18248"/>
    </ligandPart>
</feature>
<feature type="binding site" description="axial binding residue" evidence="6">
    <location>
        <position position="70"/>
    </location>
    <ligand>
        <name>heme c</name>
        <dbReference type="ChEBI" id="CHEBI:61717"/>
        <label>1</label>
    </ligand>
    <ligandPart>
        <name>Fe</name>
        <dbReference type="ChEBI" id="CHEBI:18248"/>
    </ligandPart>
</feature>
<dbReference type="SUPFAM" id="SSF48695">
    <property type="entry name" value="Multiheme cytochromes"/>
    <property type="match status" value="1"/>
</dbReference>
<organism evidence="7 8">
    <name type="scientific">Geoanaerobacter pelophilus</name>
    <dbReference type="NCBI Taxonomy" id="60036"/>
    <lineage>
        <taxon>Bacteria</taxon>
        <taxon>Pseudomonadati</taxon>
        <taxon>Thermodesulfobacteriota</taxon>
        <taxon>Desulfuromonadia</taxon>
        <taxon>Geobacterales</taxon>
        <taxon>Geobacteraceae</taxon>
        <taxon>Geoanaerobacter</taxon>
    </lineage>
</organism>
<feature type="binding site" description="axial binding residue" evidence="6">
    <location>
        <position position="66"/>
    </location>
    <ligand>
        <name>heme c</name>
        <dbReference type="ChEBI" id="CHEBI:61717"/>
        <label>1</label>
    </ligand>
    <ligandPart>
        <name>Fe</name>
        <dbReference type="ChEBI" id="CHEBI:18248"/>
    </ligandPart>
</feature>